<evidence type="ECO:0000259" key="9">
    <source>
        <dbReference type="PROSITE" id="PS51218"/>
    </source>
</evidence>
<dbReference type="InterPro" id="IPR001205">
    <property type="entry name" value="RNA-dir_pol_C"/>
</dbReference>
<evidence type="ECO:0000256" key="8">
    <source>
        <dbReference type="SAM" id="Phobius"/>
    </source>
</evidence>
<dbReference type="Gene3D" id="1.20.960.20">
    <property type="match status" value="1"/>
</dbReference>
<keyword evidence="8" id="KW-0472">Membrane</keyword>
<dbReference type="SUPFAM" id="SSF56672">
    <property type="entry name" value="DNA/RNA polymerases"/>
    <property type="match status" value="1"/>
</dbReference>
<feature type="domain" description="SF3 helicase" evidence="9">
    <location>
        <begin position="912"/>
        <end position="1082"/>
    </location>
</feature>
<evidence type="ECO:0000256" key="1">
    <source>
        <dbReference type="ARBA" id="ARBA00022484"/>
    </source>
</evidence>
<organism evidence="10">
    <name type="scientific">Cacaos virus</name>
    <dbReference type="NCBI Taxonomy" id="2689365"/>
    <lineage>
        <taxon>Viruses</taxon>
        <taxon>Riboviria</taxon>
        <taxon>Orthornavirae</taxon>
        <taxon>Pisuviricota</taxon>
        <taxon>Pisoniviricetes</taxon>
        <taxon>Picornavirales</taxon>
        <taxon>Polycipiviridae</taxon>
    </lineage>
</organism>
<sequence length="2265" mass="259871">MSCNNKKMTQVKLHESARLSMDNEVPSTSAPVVEKTVKKNTGRFRKGFKDKNLYDGIKLAYKAKFNQNVITFDQRVKSLYSTWKTIHHAQVRDFIRSNPYITLEWGFQMANLIDWTNPKESLITPIGLNTLKYIDLLSTPRASVKFNNVKNFASYDQAKYQPSLWWETYSKFHMECESHHSEFWSLRAGLMDFDSSVELVIDHFASALRLEPDLPQAFLKGLSWMYKIEDKIITVNQKFKKVDPHALMFVVLHFAARGFISNASKYMYEYSQRIRSNVYPYHQFRAMCQILETPFDERFVSRIHRNHMHDHIIGEPSCYKDMVRESQLHIAIVQGLYYEVQRKKRPHDHSKTNAFMNACLAVKFLKFGNCVGDTGTIPNFMQNQGIVLHKFSDVNIQPRKSVDATCAPLPKSKKPLHTDPDYDEAYQHKLDIDYTRDSEFEDKARIPPYNLGCHQYDLNLLFTDDDTVRSKHTAYLKDYTFRAQSDDPDVATEVVKQIKACLAENWVPDCVLPDDYRDQFAQLYAGSSDVSNPTSEMMSSVSRMSNKVVELMTGMDLDAHRRTTLDLMATLKETAVAYKALGHDVAASAEKTSRSVTASSNSIGKFVDGLNVDVLTSQFSAMVNSVIDVSEIMKSFFSKLSFFIPDFVKPFGFTLDSIKNLSFSDLTACVVLYLFYKNTVGDLRYIYLLGLLYKLGILSQLMRGATWCIEKMGMFPDPDYTDYVDKGYFEGLSDEGLEDKFNLSDPLIAIIKYISGNGAYIAAAVACIVIVGFCGYSKLESANCENIVAFHNKFVKGSREIGFLGMGLTGISKIFGCVLLGVSTSMKWILENVFKKEFKTYEEKNLAAFQQWVVMVNVYASEHGLALVKRDSRFRDVAKGLFAQGVHFQTAVADGDLPRSVLPIILKCSEMAKNINNLCFQIDTQRNGRMCPRVIVFSSPISNIGKSALMPIMADRLNEWFYPNDKQPVYSITQSQINTDDWDNFTEATKICMMDDMHSVDEAAQAALLITLVSNAPYTVPCARITDKGTRFQAEFLIGSTNTPRPKYDDIRNNDALLNRMHYMFDVKPNPAFLKSFDSHGVFRPALFKTYYPTHNMSEFPHLLFSWLDPRVEGGFKKYPTIGADSRNFVDKTWPETLEMLKASLTTDREYDPFRRDDREILERTIREWYTEVEMIKTHLEESRGMSISLLDHIRRPKRIYYEDRIDADMLDAATAASTWCTAADIELWCQESLSDKYCDDINDFWRDSRSKHPQWKHFKDLKVFKIDQNFVDELCNIDHGLPIDPLLIDSPNESSIMHEVPAISMPKKFIHMLATDSFLDKYYVNVPTDTQKRSNFIMYVKLKPDEYHYLRSPEFVSAMHRYVSAKSRDRLSFIEAWKRRKAGCGLVNKIKEICYKTRAWICELVSNVTHMATAFKDWLMSGWRINLALIASFGFAVFALYRFAGIILGSEFVDRAAYNAKASSSDAMGLLRPTLHDKSLFKYNADGTVYDHVVQQNYKIQKNQFLISSGGITAHGIGIKGDLACMNWHVYVGMLPPEGGTIDAIIMRYPRMDRVQIQINPQDVYRPGTKDIVYFKVKSFLFADITDNINSSLSFPRDLCSETVATYHLDCSTHRYSESHYAPVKAYDEFYEYKSKRFGEEVSYKTNHYLSIVMTVPAGRSGAFVTHVRGDDNRRVLGIVACGSKDRTIIASILKEEVEKAFDHLDSVVHEGPPYDLEEKFGSTVDNFALYFEDHVPFVGVVPPKFQVKPSGKIEHFPAPIFKHTTFTTTNEPAILDIRDPRAEGRYPLAKSVGKRSRDHKKLIPSRIADLASSAILRDVVQRSYGFDRQVLDQYTAIVGRRKEGYKSMDLTTSPGLPYILYRQLPGKRDLIRMSEVGDVEYYDIGLQNDVTNSINLMSNRIIPANVLYDFPKSEDLPKSKIDECKTRSITNSNVCFGLIYRMFNMDFEAFCHVMGSSGMWWYAPGLNPESTTWDIVYSRLRSTHTHGWCFDVSNFDGGFDYQMYDVVTKCLNAFYNDGSINANVRKCLARNALNGFVQIGPLLYQSWRGMPSGFAGTTTYNTIGHYFKIYSFYVLICNETHNVHYSSFNCFQKYVTAYVYGDDLTFAVHERIRPWFNGNVLAMKYKEFGWKVTMGAGKEDIEIDDPRMVNGLPIEHITFLKRGFKRIDEIPFTCAPLDIESINALILWTRYSKFSTLESQFYDNLYTALFALFHHGRDVYNWYLSDINNALIKCNRMCINLSFREVCDAYLYRYYGERRITDI</sequence>
<dbReference type="InterPro" id="IPR043128">
    <property type="entry name" value="Rev_trsase/Diguanyl_cyclase"/>
</dbReference>
<keyword evidence="5" id="KW-0378">Hydrolase</keyword>
<dbReference type="GO" id="GO:0006351">
    <property type="term" value="P:DNA-templated transcription"/>
    <property type="evidence" value="ECO:0007669"/>
    <property type="project" value="InterPro"/>
</dbReference>
<dbReference type="EMBL" id="MN661037">
    <property type="protein sequence ID" value="QHA33683.1"/>
    <property type="molecule type" value="Genomic_RNA"/>
</dbReference>
<keyword evidence="8" id="KW-0812">Transmembrane</keyword>
<dbReference type="GO" id="GO:0003723">
    <property type="term" value="F:RNA binding"/>
    <property type="evidence" value="ECO:0007669"/>
    <property type="project" value="InterPro"/>
</dbReference>
<dbReference type="GO" id="GO:0005524">
    <property type="term" value="F:ATP binding"/>
    <property type="evidence" value="ECO:0007669"/>
    <property type="project" value="UniProtKB-KW"/>
</dbReference>
<keyword evidence="1" id="KW-0696">RNA-directed RNA polymerase</keyword>
<feature type="transmembrane region" description="Helical" evidence="8">
    <location>
        <begin position="758"/>
        <end position="776"/>
    </location>
</feature>
<dbReference type="GO" id="GO:0003724">
    <property type="term" value="F:RNA helicase activity"/>
    <property type="evidence" value="ECO:0007669"/>
    <property type="project" value="InterPro"/>
</dbReference>
<dbReference type="Pfam" id="PF00680">
    <property type="entry name" value="RdRP_1"/>
    <property type="match status" value="1"/>
</dbReference>
<dbReference type="GO" id="GO:0016787">
    <property type="term" value="F:hydrolase activity"/>
    <property type="evidence" value="ECO:0007669"/>
    <property type="project" value="UniProtKB-KW"/>
</dbReference>
<name>A0A6B9KN10_9VIRU</name>
<keyword evidence="3" id="KW-0548">Nucleotidyltransferase</keyword>
<keyword evidence="8" id="KW-1133">Transmembrane helix</keyword>
<keyword evidence="6" id="KW-0067">ATP-binding</keyword>
<evidence type="ECO:0000256" key="5">
    <source>
        <dbReference type="ARBA" id="ARBA00022801"/>
    </source>
</evidence>
<keyword evidence="2" id="KW-0808">Transferase</keyword>
<reference evidence="10" key="1">
    <citation type="submission" date="2019-10" db="EMBL/GenBank/DDBJ databases">
        <authorList>
            <person name="Nitsche A."/>
            <person name="Hankeln T."/>
            <person name="Acosta O."/>
            <person name="Velez I.D."/>
            <person name="Schiemann D.J."/>
        </authorList>
    </citation>
    <scope>NUCLEOTIDE SEQUENCE</scope>
    <source>
        <strain evidence="10">Psal 1743-3</strain>
    </source>
</reference>
<evidence type="ECO:0000256" key="4">
    <source>
        <dbReference type="ARBA" id="ARBA00022741"/>
    </source>
</evidence>
<accession>A0A6B9KN10</accession>
<proteinExistence type="predicted"/>
<evidence type="ECO:0000256" key="2">
    <source>
        <dbReference type="ARBA" id="ARBA00022679"/>
    </source>
</evidence>
<feature type="transmembrane region" description="Helical" evidence="8">
    <location>
        <begin position="801"/>
        <end position="829"/>
    </location>
</feature>
<keyword evidence="4" id="KW-0547">Nucleotide-binding</keyword>
<dbReference type="Pfam" id="PF00910">
    <property type="entry name" value="RNA_helicase"/>
    <property type="match status" value="1"/>
</dbReference>
<keyword evidence="7" id="KW-0693">Viral RNA replication</keyword>
<dbReference type="InterPro" id="IPR000605">
    <property type="entry name" value="Helicase_SF3_ssDNA/RNA_vir"/>
</dbReference>
<dbReference type="InterPro" id="IPR043502">
    <property type="entry name" value="DNA/RNA_pol_sf"/>
</dbReference>
<dbReference type="GO" id="GO:0003968">
    <property type="term" value="F:RNA-directed RNA polymerase activity"/>
    <property type="evidence" value="ECO:0007669"/>
    <property type="project" value="UniProtKB-KW"/>
</dbReference>
<evidence type="ECO:0000256" key="3">
    <source>
        <dbReference type="ARBA" id="ARBA00022695"/>
    </source>
</evidence>
<dbReference type="CDD" id="cd23169">
    <property type="entry name" value="ps-ssRNAv-Picornavirales"/>
    <property type="match status" value="1"/>
</dbReference>
<evidence type="ECO:0000256" key="6">
    <source>
        <dbReference type="ARBA" id="ARBA00022840"/>
    </source>
</evidence>
<dbReference type="PROSITE" id="PS51218">
    <property type="entry name" value="SF3_HELICASE_2"/>
    <property type="match status" value="1"/>
</dbReference>
<evidence type="ECO:0000313" key="10">
    <source>
        <dbReference type="EMBL" id="QHA33683.1"/>
    </source>
</evidence>
<evidence type="ECO:0000256" key="7">
    <source>
        <dbReference type="ARBA" id="ARBA00022953"/>
    </source>
</evidence>
<dbReference type="Gene3D" id="3.30.70.270">
    <property type="match status" value="1"/>
</dbReference>
<dbReference type="InterPro" id="IPR014759">
    <property type="entry name" value="Helicase_SF3_ssRNA_vir"/>
</dbReference>
<protein>
    <submittedName>
        <fullName evidence="10">Polyprotein</fullName>
    </submittedName>
</protein>